<reference evidence="5" key="3">
    <citation type="journal article" date="2018" name="Genome Biol.">
        <title>SKESA: strategic k-mer extension for scrupulous assemblies.</title>
        <authorList>
            <person name="Souvorov A."/>
            <person name="Agarwala R."/>
            <person name="Lipman D.J."/>
        </authorList>
    </citation>
    <scope>NUCLEOTIDE SEQUENCE</scope>
    <source>
        <strain evidence="5">Salmonella enterica</strain>
    </source>
</reference>
<dbReference type="AlphaFoldDB" id="A0A0F7J525"/>
<dbReference type="EMBL" id="AAKUOT010000117">
    <property type="protein sequence ID" value="ECV8763983.1"/>
    <property type="molecule type" value="Genomic_DNA"/>
</dbReference>
<dbReference type="RefSeq" id="WP_001555460.1">
    <property type="nucleotide sequence ID" value="NZ_AP023291.1"/>
</dbReference>
<dbReference type="InterPro" id="IPR031856">
    <property type="entry name" value="YdaS_toxin-like"/>
</dbReference>
<proteinExistence type="predicted"/>
<dbReference type="GO" id="GO:0003677">
    <property type="term" value="F:DNA binding"/>
    <property type="evidence" value="ECO:0007669"/>
    <property type="project" value="InterPro"/>
</dbReference>
<dbReference type="PROSITE" id="PS50943">
    <property type="entry name" value="HTH_CROC1"/>
    <property type="match status" value="1"/>
</dbReference>
<dbReference type="Proteomes" id="UP000885258">
    <property type="component" value="Unassembled WGS sequence"/>
</dbReference>
<evidence type="ECO:0000313" key="4">
    <source>
        <dbReference type="EMBL" id="ECV8763983.1"/>
    </source>
</evidence>
<gene>
    <name evidence="4" type="ORF">AAB27_24310</name>
    <name evidence="7" type="ORF">AU613_26580</name>
    <name evidence="6" type="ORF">DD95_05125</name>
    <name evidence="3" type="ORF">E0935_25820</name>
    <name evidence="5" type="ORF">GB171_24195</name>
    <name evidence="2" type="ORF">SE14_01069</name>
</gene>
<name>A0A0F7J525_SALTM</name>
<dbReference type="InterPro" id="IPR001387">
    <property type="entry name" value="Cro/C1-type_HTH"/>
</dbReference>
<reference evidence="6 9" key="1">
    <citation type="submission" date="2014-09" db="EMBL/GenBank/DDBJ databases">
        <title>Salmonella Genotype and Phenotype Association.</title>
        <authorList>
            <person name="Chen Y."/>
            <person name="Folster J."/>
            <person name="Ayers S."/>
            <person name="Kabera C."/>
            <person name="Li C."/>
            <person name="Mukherjee S."/>
            <person name="Lam C."/>
            <person name="Zhao S."/>
            <person name="McDermott P."/>
        </authorList>
    </citation>
    <scope>NUCLEOTIDE SEQUENCE [LARGE SCALE GENOMIC DNA]</scope>
    <source>
        <strain evidence="6 9">CVM N32045</strain>
    </source>
</reference>
<accession>A0A1Z3WZS9</accession>
<dbReference type="PATRIC" id="fig|59201.158.peg.1085"/>
<dbReference type="EMBL" id="AAIKGB010000066">
    <property type="protein sequence ID" value="ECF1546621.1"/>
    <property type="molecule type" value="Genomic_DNA"/>
</dbReference>
<dbReference type="Pfam" id="PF15943">
    <property type="entry name" value="YdaS_toxin"/>
    <property type="match status" value="1"/>
</dbReference>
<feature type="domain" description="HTH cro/C1-type" evidence="1">
    <location>
        <begin position="13"/>
        <end position="56"/>
    </location>
</feature>
<organism evidence="2 8">
    <name type="scientific">Salmonella typhimurium</name>
    <dbReference type="NCBI Taxonomy" id="90371"/>
    <lineage>
        <taxon>Bacteria</taxon>
        <taxon>Pseudomonadati</taxon>
        <taxon>Pseudomonadota</taxon>
        <taxon>Gammaproteobacteria</taxon>
        <taxon>Enterobacterales</taxon>
        <taxon>Enterobacteriaceae</taxon>
        <taxon>Salmonella</taxon>
    </lineage>
</organism>
<accession>A0A0J5HC64</accession>
<dbReference type="EMBL" id="JYVU01000011">
    <property type="protein sequence ID" value="KTZ14312.1"/>
    <property type="molecule type" value="Genomic_DNA"/>
</dbReference>
<evidence type="ECO:0000313" key="2">
    <source>
        <dbReference type="EMBL" id="AKH06636.1"/>
    </source>
</evidence>
<dbReference type="Gene3D" id="1.10.260.40">
    <property type="entry name" value="lambda repressor-like DNA-binding domains"/>
    <property type="match status" value="1"/>
</dbReference>
<dbReference type="EMBL" id="CP011428">
    <property type="protein sequence ID" value="AKH06636.1"/>
    <property type="molecule type" value="Genomic_DNA"/>
</dbReference>
<reference evidence="5" key="5">
    <citation type="submission" date="2019-10" db="EMBL/GenBank/DDBJ databases">
        <authorList>
            <consortium name="NCBI Pathogen Detection Project"/>
        </authorList>
    </citation>
    <scope>NUCLEOTIDE SEQUENCE</scope>
    <source>
        <strain evidence="5">Salmonella enterica</strain>
    </source>
</reference>
<dbReference type="SUPFAM" id="SSF47413">
    <property type="entry name" value="lambda repressor-like DNA-binding domains"/>
    <property type="match status" value="1"/>
</dbReference>
<accession>A0A0F7J525</accession>
<evidence type="ECO:0000313" key="5">
    <source>
        <dbReference type="EMBL" id="HAB2205527.1"/>
    </source>
</evidence>
<dbReference type="Proteomes" id="UP000839595">
    <property type="component" value="Unassembled WGS sequence"/>
</dbReference>
<dbReference type="Proteomes" id="UP000034636">
    <property type="component" value="Chromosome"/>
</dbReference>
<dbReference type="InterPro" id="IPR010982">
    <property type="entry name" value="Lambda_DNA-bd_dom_sf"/>
</dbReference>
<sequence length="75" mass="8449">MNADLKSFICSIMSQTELAKRLGTTPQSVSLWLNSEAPAHRVIPICEALNWKVTPHQMRKDIYPNPTDGLPDQQD</sequence>
<reference evidence="2 8" key="2">
    <citation type="journal article" date="2015" name="Genome Announc.">
        <title>Complete Genome Sequencing of a Multidrug-Resistant and Human-Invasive Salmonella enterica Serovar Typhimurium Strain of the Emerging Sequence Type 213 Genotype.</title>
        <authorList>
            <person name="Calva E."/>
            <person name="Silva C."/>
            <person name="Zaidi M.B."/>
            <person name="Sanchez-Flores A."/>
            <person name="Estrada K."/>
            <person name="Silva G.G."/>
            <person name="Soto-Jimenez L.M."/>
            <person name="Wiesner M."/>
            <person name="Fernandez-Mora M."/>
            <person name="Edwards R.A."/>
            <person name="Vinuesa P."/>
        </authorList>
    </citation>
    <scope>NUCLEOTIDE SEQUENCE [LARGE SCALE GENOMIC DNA]</scope>
    <source>
        <strain evidence="2 8">YU39</strain>
    </source>
</reference>
<dbReference type="Proteomes" id="UP000054461">
    <property type="component" value="Unassembled WGS sequence"/>
</dbReference>
<evidence type="ECO:0000313" key="8">
    <source>
        <dbReference type="Proteomes" id="UP000034636"/>
    </source>
</evidence>
<dbReference type="Proteomes" id="UP000839581">
    <property type="component" value="Unassembled WGS sequence"/>
</dbReference>
<evidence type="ECO:0000313" key="6">
    <source>
        <dbReference type="EMBL" id="KTZ14312.1"/>
    </source>
</evidence>
<dbReference type="CDD" id="cd00093">
    <property type="entry name" value="HTH_XRE"/>
    <property type="match status" value="1"/>
</dbReference>
<dbReference type="EMBL" id="DAAFZZ010000045">
    <property type="protein sequence ID" value="HAB2205527.1"/>
    <property type="molecule type" value="Genomic_DNA"/>
</dbReference>
<evidence type="ECO:0000313" key="3">
    <source>
        <dbReference type="EMBL" id="ECF1546621.1"/>
    </source>
</evidence>
<evidence type="ECO:0000259" key="1">
    <source>
        <dbReference type="PROSITE" id="PS50943"/>
    </source>
</evidence>
<protein>
    <submittedName>
        <fullName evidence="3 6">Transcriptional regulator</fullName>
    </submittedName>
</protein>
<dbReference type="EMBL" id="RSUA01000128">
    <property type="protein sequence ID" value="MIT52381.1"/>
    <property type="molecule type" value="Genomic_DNA"/>
</dbReference>
<reference evidence="7" key="4">
    <citation type="submission" date="2018-08" db="EMBL/GenBank/DDBJ databases">
        <authorList>
            <person name="Ashton P.M."/>
            <person name="Dallman T."/>
            <person name="Nair S."/>
            <person name="De Pinna E."/>
            <person name="Peters T."/>
            <person name="Grant K."/>
        </authorList>
    </citation>
    <scope>NUCLEOTIDE SEQUENCE [LARGE SCALE GENOMIC DNA]</scope>
    <source>
        <strain evidence="3">265852</strain>
        <strain evidence="7">29290</strain>
        <strain evidence="4">86846</strain>
    </source>
</reference>
<evidence type="ECO:0000313" key="7">
    <source>
        <dbReference type="EMBL" id="MIT52381.1"/>
    </source>
</evidence>
<evidence type="ECO:0000313" key="9">
    <source>
        <dbReference type="Proteomes" id="UP000054461"/>
    </source>
</evidence>